<dbReference type="AlphaFoldDB" id="K0AZ41"/>
<dbReference type="EMBL" id="CP003326">
    <property type="protein sequence ID" value="AFS77661.1"/>
    <property type="molecule type" value="Genomic_DNA"/>
</dbReference>
<evidence type="ECO:0000313" key="2">
    <source>
        <dbReference type="EMBL" id="AFS77661.1"/>
    </source>
</evidence>
<reference evidence="2 3" key="1">
    <citation type="journal article" date="2012" name="PLoS ONE">
        <title>The purine-utilizing bacterium Clostridium acidurici 9a: a genome-guided metabolic reconsideration.</title>
        <authorList>
            <person name="Hartwich K."/>
            <person name="Poehlein A."/>
            <person name="Daniel R."/>
        </authorList>
    </citation>
    <scope>NUCLEOTIDE SEQUENCE [LARGE SCALE GENOMIC DNA]</scope>
    <source>
        <strain evidence="3">ATCC 7906 / DSM 604 / BCRC 14475 / CIP 104303 / KCTC 5404 / NCIMB 10678 / 9a</strain>
    </source>
</reference>
<dbReference type="HOGENOM" id="CLU_2681069_0_0_9"/>
<accession>K0AZ41</accession>
<protein>
    <submittedName>
        <fullName evidence="2">Uncharacterized protein</fullName>
    </submittedName>
</protein>
<dbReference type="RefSeq" id="WP_014966798.1">
    <property type="nucleotide sequence ID" value="NC_018664.1"/>
</dbReference>
<dbReference type="Proteomes" id="UP000006094">
    <property type="component" value="Chromosome"/>
</dbReference>
<organism evidence="2 3">
    <name type="scientific">Gottschalkia acidurici (strain ATCC 7906 / DSM 604 / BCRC 14475 / CIP 104303 / KCTC 5404 / NCIMB 10678 / 9a)</name>
    <name type="common">Clostridium acidurici</name>
    <dbReference type="NCBI Taxonomy" id="1128398"/>
    <lineage>
        <taxon>Bacteria</taxon>
        <taxon>Bacillati</taxon>
        <taxon>Bacillota</taxon>
        <taxon>Tissierellia</taxon>
        <taxon>Tissierellales</taxon>
        <taxon>Gottschalkiaceae</taxon>
        <taxon>Gottschalkia</taxon>
    </lineage>
</organism>
<evidence type="ECO:0000313" key="3">
    <source>
        <dbReference type="Proteomes" id="UP000006094"/>
    </source>
</evidence>
<dbReference type="KEGG" id="cad:Curi_c05870"/>
<keyword evidence="1" id="KW-0812">Transmembrane</keyword>
<sequence length="74" mass="8034">MQLIAFLILSFIGFFISLSISANFDGGNETAAIVMSICILIGVIVGFSTLILWNLSDINNALNNKDQNKIKNAE</sequence>
<name>K0AZ41_GOTA9</name>
<keyword evidence="1" id="KW-1133">Transmembrane helix</keyword>
<feature type="transmembrane region" description="Helical" evidence="1">
    <location>
        <begin position="31"/>
        <end position="55"/>
    </location>
</feature>
<keyword evidence="1" id="KW-0472">Membrane</keyword>
<proteinExistence type="predicted"/>
<gene>
    <name evidence="2" type="ordered locus">Curi_c05870</name>
</gene>
<evidence type="ECO:0000256" key="1">
    <source>
        <dbReference type="SAM" id="Phobius"/>
    </source>
</evidence>
<keyword evidence="3" id="KW-1185">Reference proteome</keyword>